<evidence type="ECO:0000256" key="1">
    <source>
        <dbReference type="ARBA" id="ARBA00022490"/>
    </source>
</evidence>
<dbReference type="HAMAP" id="MF_00074">
    <property type="entry name" value="16SrRNA_methyltr_G"/>
    <property type="match status" value="1"/>
</dbReference>
<keyword evidence="1" id="KW-0963">Cytoplasm</keyword>
<evidence type="ECO:0000313" key="4">
    <source>
        <dbReference type="EMBL" id="CEM05144.1"/>
    </source>
</evidence>
<dbReference type="EMBL" id="CDMZ01000037">
    <property type="protein sequence ID" value="CEM05144.1"/>
    <property type="molecule type" value="Genomic_DNA"/>
</dbReference>
<accession>A0A0G4F0J6</accession>
<dbReference type="Gene3D" id="3.40.50.150">
    <property type="entry name" value="Vaccinia Virus protein VP39"/>
    <property type="match status" value="1"/>
</dbReference>
<dbReference type="Pfam" id="PF02527">
    <property type="entry name" value="GidB"/>
    <property type="match status" value="1"/>
</dbReference>
<gene>
    <name evidence="4" type="ORF">Cvel_14492</name>
</gene>
<dbReference type="AlphaFoldDB" id="A0A0G4F0J6"/>
<keyword evidence="3" id="KW-0808">Transferase</keyword>
<evidence type="ECO:0008006" key="5">
    <source>
        <dbReference type="Google" id="ProtNLM"/>
    </source>
</evidence>
<evidence type="ECO:0000256" key="2">
    <source>
        <dbReference type="ARBA" id="ARBA00022552"/>
    </source>
</evidence>
<dbReference type="SUPFAM" id="SSF53335">
    <property type="entry name" value="S-adenosyl-L-methionine-dependent methyltransferases"/>
    <property type="match status" value="1"/>
</dbReference>
<dbReference type="CDD" id="cd02440">
    <property type="entry name" value="AdoMet_MTases"/>
    <property type="match status" value="1"/>
</dbReference>
<dbReference type="VEuPathDB" id="CryptoDB:Cvel_14492"/>
<reference evidence="4" key="1">
    <citation type="submission" date="2014-11" db="EMBL/GenBank/DDBJ databases">
        <authorList>
            <person name="Otto D Thomas"/>
            <person name="Naeem Raeece"/>
        </authorList>
    </citation>
    <scope>NUCLEOTIDE SEQUENCE</scope>
</reference>
<dbReference type="InterPro" id="IPR029063">
    <property type="entry name" value="SAM-dependent_MTases_sf"/>
</dbReference>
<name>A0A0G4F0J6_9ALVE</name>
<dbReference type="PANTHER" id="PTHR31760">
    <property type="entry name" value="S-ADENOSYL-L-METHIONINE-DEPENDENT METHYLTRANSFERASES SUPERFAMILY PROTEIN"/>
    <property type="match status" value="1"/>
</dbReference>
<sequence length="304" mass="34299">MIAEWNKKVNLISRKNIDKLWENHILPSAALAGLLLEKAGEGRGDDDETESEIPTCVSECLDGAEFIDVGTGGGFPGIPLAICFPRARFVLVDSVGKKIDVVKDVVNRLGLENVETVQTRAEGLEGKFDFVVGRSVSSLSDFCEWTFKNMRLPSDYRQGEGDGGDADEGPGGRLKTGFLREENLRWQRWGSVRPGLLYINGGDHREQTDGLGVPPEGIFPLSDTLPNVYLGDKYVLHYTAKQLWLSPKCRKRRSEARKREWLLEEKRKRKGESSLQLNRKSISARLDRAHAARRREAFTTQWRW</sequence>
<dbReference type="GO" id="GO:0005829">
    <property type="term" value="C:cytosol"/>
    <property type="evidence" value="ECO:0007669"/>
    <property type="project" value="TreeGrafter"/>
</dbReference>
<organism evidence="4">
    <name type="scientific">Chromera velia CCMP2878</name>
    <dbReference type="NCBI Taxonomy" id="1169474"/>
    <lineage>
        <taxon>Eukaryota</taxon>
        <taxon>Sar</taxon>
        <taxon>Alveolata</taxon>
        <taxon>Colpodellida</taxon>
        <taxon>Chromeraceae</taxon>
        <taxon>Chromera</taxon>
    </lineage>
</organism>
<dbReference type="InterPro" id="IPR003682">
    <property type="entry name" value="rRNA_ssu_MeTfrase_G"/>
</dbReference>
<dbReference type="PANTHER" id="PTHR31760:SF0">
    <property type="entry name" value="S-ADENOSYL-L-METHIONINE-DEPENDENT METHYLTRANSFERASES SUPERFAMILY PROTEIN"/>
    <property type="match status" value="1"/>
</dbReference>
<dbReference type="PhylomeDB" id="A0A0G4F0J6"/>
<protein>
    <recommendedName>
        <fullName evidence="5">Ribosomal RNA small subunit methyltransferase G</fullName>
    </recommendedName>
</protein>
<dbReference type="GO" id="GO:0070043">
    <property type="term" value="F:rRNA (guanine-N7-)-methyltransferase activity"/>
    <property type="evidence" value="ECO:0007669"/>
    <property type="project" value="TreeGrafter"/>
</dbReference>
<proteinExistence type="inferred from homology"/>
<evidence type="ECO:0000256" key="3">
    <source>
        <dbReference type="ARBA" id="ARBA00022679"/>
    </source>
</evidence>
<keyword evidence="2" id="KW-0698">rRNA processing</keyword>